<comment type="caution">
    <text evidence="1">The sequence shown here is derived from an EMBL/GenBank/DDBJ whole genome shotgun (WGS) entry which is preliminary data.</text>
</comment>
<proteinExistence type="predicted"/>
<reference evidence="1" key="1">
    <citation type="journal article" date="2014" name="Front. Microbiol.">
        <title>High frequency of phylogenetically diverse reductive dehalogenase-homologous genes in deep subseafloor sedimentary metagenomes.</title>
        <authorList>
            <person name="Kawai M."/>
            <person name="Futagami T."/>
            <person name="Toyoda A."/>
            <person name="Takaki Y."/>
            <person name="Nishi S."/>
            <person name="Hori S."/>
            <person name="Arai W."/>
            <person name="Tsubouchi T."/>
            <person name="Morono Y."/>
            <person name="Uchiyama I."/>
            <person name="Ito T."/>
            <person name="Fujiyama A."/>
            <person name="Inagaki F."/>
            <person name="Takami H."/>
        </authorList>
    </citation>
    <scope>NUCLEOTIDE SEQUENCE</scope>
    <source>
        <strain evidence="1">Expedition CK06-06</strain>
    </source>
</reference>
<protein>
    <submittedName>
        <fullName evidence="1">Uncharacterized protein</fullName>
    </submittedName>
</protein>
<dbReference type="EMBL" id="BARU01041430">
    <property type="protein sequence ID" value="GAH88085.1"/>
    <property type="molecule type" value="Genomic_DNA"/>
</dbReference>
<sequence length="171" mass="19302">DQRGMGRIGADYWRVIKDKRGRRRGWAHQLFREGNWGWRGSMNLNLCNPVLAPGPDGPMATNRLVALHEGIQECEARIFIERALTNPRLKRGLGAAFAKQTQGMLDERLLYMFKGMDSLQFLRGGSWRGMGSFRFSPGVAGHAWFLSSGWRARHAKLYAAAAEVARKTGQR</sequence>
<gene>
    <name evidence="1" type="ORF">S03H2_63879</name>
</gene>
<feature type="non-terminal residue" evidence="1">
    <location>
        <position position="1"/>
    </location>
</feature>
<evidence type="ECO:0000313" key="1">
    <source>
        <dbReference type="EMBL" id="GAH88085.1"/>
    </source>
</evidence>
<accession>X1K343</accession>
<name>X1K343_9ZZZZ</name>
<dbReference type="AlphaFoldDB" id="X1K343"/>
<organism evidence="1">
    <name type="scientific">marine sediment metagenome</name>
    <dbReference type="NCBI Taxonomy" id="412755"/>
    <lineage>
        <taxon>unclassified sequences</taxon>
        <taxon>metagenomes</taxon>
        <taxon>ecological metagenomes</taxon>
    </lineage>
</organism>